<dbReference type="PANTHER" id="PTHR10625:SF22">
    <property type="entry name" value="HISTONE DEACETYLASE 2"/>
    <property type="match status" value="1"/>
</dbReference>
<keyword evidence="4" id="KW-0378">Hydrolase</keyword>
<dbReference type="InterPro" id="IPR023696">
    <property type="entry name" value="Ureohydrolase_dom_sf"/>
</dbReference>
<evidence type="ECO:0000256" key="5">
    <source>
        <dbReference type="ARBA" id="ARBA00022853"/>
    </source>
</evidence>
<keyword evidence="5" id="KW-0156">Chromatin regulator</keyword>
<evidence type="ECO:0000256" key="4">
    <source>
        <dbReference type="ARBA" id="ARBA00022801"/>
    </source>
</evidence>
<dbReference type="InterPro" id="IPR003084">
    <property type="entry name" value="HDAC_I/II"/>
</dbReference>
<comment type="catalytic activity">
    <reaction evidence="6">
        <text>N(6)-acetyl-L-lysyl-[histone] + H2O = L-lysyl-[histone] + acetate</text>
        <dbReference type="Rhea" id="RHEA:58196"/>
        <dbReference type="Rhea" id="RHEA-COMP:9845"/>
        <dbReference type="Rhea" id="RHEA-COMP:11338"/>
        <dbReference type="ChEBI" id="CHEBI:15377"/>
        <dbReference type="ChEBI" id="CHEBI:29969"/>
        <dbReference type="ChEBI" id="CHEBI:30089"/>
        <dbReference type="ChEBI" id="CHEBI:61930"/>
        <dbReference type="EC" id="3.5.1.98"/>
    </reaction>
</comment>
<evidence type="ECO:0000259" key="8">
    <source>
        <dbReference type="Pfam" id="PF00850"/>
    </source>
</evidence>
<evidence type="ECO:0000256" key="6">
    <source>
        <dbReference type="ARBA" id="ARBA00048287"/>
    </source>
</evidence>
<dbReference type="InterPro" id="IPR037138">
    <property type="entry name" value="His_deacetylse_dom_sf"/>
</dbReference>
<dbReference type="GO" id="GO:0040029">
    <property type="term" value="P:epigenetic regulation of gene expression"/>
    <property type="evidence" value="ECO:0007669"/>
    <property type="project" value="TreeGrafter"/>
</dbReference>
<evidence type="ECO:0000256" key="7">
    <source>
        <dbReference type="SAM" id="MobiDB-lite"/>
    </source>
</evidence>
<dbReference type="GO" id="GO:0005634">
    <property type="term" value="C:nucleus"/>
    <property type="evidence" value="ECO:0007669"/>
    <property type="project" value="TreeGrafter"/>
</dbReference>
<dbReference type="SUPFAM" id="SSF52768">
    <property type="entry name" value="Arginase/deacetylase"/>
    <property type="match status" value="1"/>
</dbReference>
<dbReference type="InterPro" id="IPR000286">
    <property type="entry name" value="HDACs"/>
</dbReference>
<dbReference type="AlphaFoldDB" id="A0A6V7QZ57"/>
<dbReference type="PANTHER" id="PTHR10625">
    <property type="entry name" value="HISTONE DEACETYLASE HDAC1-RELATED"/>
    <property type="match status" value="1"/>
</dbReference>
<reference evidence="9" key="1">
    <citation type="submission" date="2020-07" db="EMBL/GenBank/DDBJ databases">
        <authorList>
            <person name="Lin J."/>
        </authorList>
    </citation>
    <scope>NUCLEOTIDE SEQUENCE</scope>
</reference>
<dbReference type="EC" id="3.5.1.98" evidence="3"/>
<feature type="compositionally biased region" description="Basic residues" evidence="7">
    <location>
        <begin position="107"/>
        <end position="118"/>
    </location>
</feature>
<dbReference type="EMBL" id="CAJEUB010000074">
    <property type="protein sequence ID" value="CAD1848247.1"/>
    <property type="molecule type" value="Genomic_DNA"/>
</dbReference>
<comment type="similarity">
    <text evidence="2">Belongs to the histone deacetylase family. HD type 1 subfamily.</text>
</comment>
<evidence type="ECO:0000256" key="2">
    <source>
        <dbReference type="ARBA" id="ARBA00006457"/>
    </source>
</evidence>
<dbReference type="Pfam" id="PF00850">
    <property type="entry name" value="Hist_deacetyl"/>
    <property type="match status" value="1"/>
</dbReference>
<dbReference type="PRINTS" id="PR01270">
    <property type="entry name" value="HDASUPER"/>
</dbReference>
<sequence length="485" mass="54550">MENGSDIDSIVLGPSPLFVISLLEIRIPNRTIKATPTHIAHHLPNTSLSLLLLRRRRRRSPWTRGELAFLAGLRGRGAAQSVLLLRPRGGGLLLRLWARDEAAPDRHHPRPRRQIRPPRPHEGVLPRRAEKSDFCRFHSDDYVDFLRETSPLMPLATSVAKRFNISDEDCPLFLNLYDFCRSYAGASLDAAARLNEGAYDIAINWSGGLHHAKRDNASGFCYVNDIVLAILELLKCYKRVLYVDIDVHHGDGVEEAFYTTDRVMTVSFHQYGDFFPRTGGIDDIGDKKGKYYAINVPLKEGIDDANYHSLFKPIMTKVMEVFDPNAVVLQCGADSLSGDRLGRFNLSVRGHAECVKFMRSFNVPLLLLGGGGYRMPNVACCWTYETAVAIGAEVADKLPDSEYSGYFAPVYTLHRPTSNMKNANSSAELENIKQKVFVILSKLPHAPSVQFHERRPDTELVETDEDQEDGDERYDSDSDDEMEDP</sequence>
<proteinExistence type="inferred from homology"/>
<name>A0A6V7QZ57_ANACO</name>
<evidence type="ECO:0000256" key="3">
    <source>
        <dbReference type="ARBA" id="ARBA00012111"/>
    </source>
</evidence>
<dbReference type="Gene3D" id="3.40.800.20">
    <property type="entry name" value="Histone deacetylase domain"/>
    <property type="match status" value="1"/>
</dbReference>
<organism evidence="9">
    <name type="scientific">Ananas comosus var. bracteatus</name>
    <name type="common">red pineapple</name>
    <dbReference type="NCBI Taxonomy" id="296719"/>
    <lineage>
        <taxon>Eukaryota</taxon>
        <taxon>Viridiplantae</taxon>
        <taxon>Streptophyta</taxon>
        <taxon>Embryophyta</taxon>
        <taxon>Tracheophyta</taxon>
        <taxon>Spermatophyta</taxon>
        <taxon>Magnoliopsida</taxon>
        <taxon>Liliopsida</taxon>
        <taxon>Poales</taxon>
        <taxon>Bromeliaceae</taxon>
        <taxon>Bromelioideae</taxon>
        <taxon>Ananas</taxon>
    </lineage>
</organism>
<dbReference type="InterPro" id="IPR023801">
    <property type="entry name" value="His_deacetylse_dom"/>
</dbReference>
<evidence type="ECO:0000313" key="9">
    <source>
        <dbReference type="EMBL" id="CAD1848247.1"/>
    </source>
</evidence>
<accession>A0A6V7QZ57</accession>
<protein>
    <recommendedName>
        <fullName evidence="3">histone deacetylase</fullName>
        <ecNumber evidence="3">3.5.1.98</ecNumber>
    </recommendedName>
</protein>
<feature type="domain" description="Histone deacetylase" evidence="8">
    <location>
        <begin position="124"/>
        <end position="388"/>
    </location>
</feature>
<dbReference type="GO" id="GO:0141221">
    <property type="term" value="F:histone deacetylase activity, hydrolytic mechanism"/>
    <property type="evidence" value="ECO:0007669"/>
    <property type="project" value="UniProtKB-EC"/>
</dbReference>
<comment type="cofactor">
    <cofactor evidence="1">
        <name>Zn(2+)</name>
        <dbReference type="ChEBI" id="CHEBI:29105"/>
    </cofactor>
</comment>
<dbReference type="PRINTS" id="PR01271">
    <property type="entry name" value="HISDACETLASE"/>
</dbReference>
<feature type="region of interest" description="Disordered" evidence="7">
    <location>
        <begin position="450"/>
        <end position="485"/>
    </location>
</feature>
<feature type="compositionally biased region" description="Acidic residues" evidence="7">
    <location>
        <begin position="459"/>
        <end position="485"/>
    </location>
</feature>
<feature type="region of interest" description="Disordered" evidence="7">
    <location>
        <begin position="104"/>
        <end position="125"/>
    </location>
</feature>
<dbReference type="CDD" id="cd09991">
    <property type="entry name" value="HDAC_classI"/>
    <property type="match status" value="1"/>
</dbReference>
<evidence type="ECO:0000256" key="1">
    <source>
        <dbReference type="ARBA" id="ARBA00001947"/>
    </source>
</evidence>
<gene>
    <name evidence="9" type="ORF">CB5_LOCUS31458</name>
</gene>